<evidence type="ECO:0000313" key="3">
    <source>
        <dbReference type="Proteomes" id="UP000245288"/>
    </source>
</evidence>
<dbReference type="InterPro" id="IPR024096">
    <property type="entry name" value="NO_sig/Golgi_transp_ligand-bd"/>
</dbReference>
<dbReference type="SUPFAM" id="SSF111126">
    <property type="entry name" value="Ligand-binding domain in the NO signalling and Golgi transport"/>
    <property type="match status" value="1"/>
</dbReference>
<dbReference type="SMART" id="SM00989">
    <property type="entry name" value="V4R"/>
    <property type="match status" value="1"/>
</dbReference>
<dbReference type="Proteomes" id="UP000245288">
    <property type="component" value="Unassembled WGS sequence"/>
</dbReference>
<organism evidence="2 3">
    <name type="scientific">Eubacterium ramulus</name>
    <dbReference type="NCBI Taxonomy" id="39490"/>
    <lineage>
        <taxon>Bacteria</taxon>
        <taxon>Bacillati</taxon>
        <taxon>Bacillota</taxon>
        <taxon>Clostridia</taxon>
        <taxon>Eubacteriales</taxon>
        <taxon>Eubacteriaceae</taxon>
        <taxon>Eubacterium</taxon>
    </lineage>
</organism>
<feature type="domain" description="4-vinyl reductase 4VR" evidence="1">
    <location>
        <begin position="108"/>
        <end position="170"/>
    </location>
</feature>
<dbReference type="Gene3D" id="3.30.1380.20">
    <property type="entry name" value="Trafficking protein particle complex subunit 3"/>
    <property type="match status" value="1"/>
</dbReference>
<comment type="caution">
    <text evidence="2">The sequence shown here is derived from an EMBL/GenBank/DDBJ whole genome shotgun (WGS) entry which is preliminary data.</text>
</comment>
<reference evidence="2 3" key="1">
    <citation type="submission" date="2014-09" db="EMBL/GenBank/DDBJ databases">
        <title>Butyrate-producing bacteria isolated from human gut.</title>
        <authorList>
            <person name="Zhang Q."/>
            <person name="Zhao L."/>
        </authorList>
    </citation>
    <scope>NUCLEOTIDE SEQUENCE [LARGE SCALE GENOMIC DNA]</scope>
    <source>
        <strain evidence="2 3">21</strain>
    </source>
</reference>
<dbReference type="AlphaFoldDB" id="A0A2V1JQQ3"/>
<evidence type="ECO:0000259" key="1">
    <source>
        <dbReference type="SMART" id="SM00989"/>
    </source>
</evidence>
<keyword evidence="3" id="KW-1185">Reference proteome</keyword>
<dbReference type="Pfam" id="PF02830">
    <property type="entry name" value="V4R"/>
    <property type="match status" value="1"/>
</dbReference>
<gene>
    <name evidence="2" type="ORF">LG34_15405</name>
</gene>
<name>A0A2V1JQQ3_EUBRA</name>
<accession>A0A2V1JQQ3</accession>
<dbReference type="EMBL" id="JRFU01000186">
    <property type="protein sequence ID" value="PWE85521.1"/>
    <property type="molecule type" value="Genomic_DNA"/>
</dbReference>
<evidence type="ECO:0000313" key="2">
    <source>
        <dbReference type="EMBL" id="PWE85521.1"/>
    </source>
</evidence>
<protein>
    <submittedName>
        <fullName evidence="2">4-vinyl reductase</fullName>
    </submittedName>
</protein>
<dbReference type="PANTHER" id="PTHR35090">
    <property type="entry name" value="DNA-DIRECTED RNA POLYMERASE SUBUNIT I"/>
    <property type="match status" value="1"/>
</dbReference>
<dbReference type="InterPro" id="IPR004096">
    <property type="entry name" value="V4R"/>
</dbReference>
<proteinExistence type="predicted"/>
<sequence>MENQKPISFEQYLQYDENSRSNLGETLPVLVYRMLEYSIKEELIAQFGKEKQIDIFREAGQRSGKYFARHMLNLDQPLNAFISELQAKMQDLKIGVLRIENIDEQSGRIILTVSEDADCSGLPVLGETVCNYEEGFISGILSVYTGKPYSAIEIDCWATGDRVCRFRADVIESEG</sequence>
<dbReference type="PANTHER" id="PTHR35090:SF2">
    <property type="entry name" value="ARSR FAMILY TRANSCRIPTIONAL REGULATOR"/>
    <property type="match status" value="1"/>
</dbReference>